<evidence type="ECO:0000313" key="3">
    <source>
        <dbReference type="Proteomes" id="UP000008827"/>
    </source>
</evidence>
<protein>
    <submittedName>
        <fullName evidence="1 2">Uncharacterized protein</fullName>
    </submittedName>
</protein>
<dbReference type="AlphaFoldDB" id="A0A0R0IB24"/>
<reference evidence="2" key="2">
    <citation type="submission" date="2018-02" db="UniProtKB">
        <authorList>
            <consortium name="EnsemblPlants"/>
        </authorList>
    </citation>
    <scope>IDENTIFICATION</scope>
    <source>
        <strain evidence="2">Williams 82</strain>
    </source>
</reference>
<dbReference type="EnsemblPlants" id="KRH37465">
    <property type="protein sequence ID" value="KRH37465"/>
    <property type="gene ID" value="GLYMA_09G068200"/>
</dbReference>
<dbReference type="Gramene" id="KRH37465">
    <property type="protein sequence ID" value="KRH37465"/>
    <property type="gene ID" value="GLYMA_09G068200"/>
</dbReference>
<gene>
    <name evidence="1" type="ORF">GLYMA_09G068200</name>
</gene>
<sequence length="62" mass="7450">MEGSNEGPHRYSNLNLEEKKTQTIKQRIKNKYLAIEKVNCYCFFVHLRYVLKDYCFLDFVAV</sequence>
<dbReference type="Proteomes" id="UP000008827">
    <property type="component" value="Chromosome 9"/>
</dbReference>
<accession>A0A0R0IB24</accession>
<dbReference type="EMBL" id="CM000842">
    <property type="protein sequence ID" value="KRH37465.1"/>
    <property type="molecule type" value="Genomic_DNA"/>
</dbReference>
<dbReference type="SMR" id="A0A0R0IB24"/>
<organism evidence="1">
    <name type="scientific">Glycine max</name>
    <name type="common">Soybean</name>
    <name type="synonym">Glycine hispida</name>
    <dbReference type="NCBI Taxonomy" id="3847"/>
    <lineage>
        <taxon>Eukaryota</taxon>
        <taxon>Viridiplantae</taxon>
        <taxon>Streptophyta</taxon>
        <taxon>Embryophyta</taxon>
        <taxon>Tracheophyta</taxon>
        <taxon>Spermatophyta</taxon>
        <taxon>Magnoliopsida</taxon>
        <taxon>eudicotyledons</taxon>
        <taxon>Gunneridae</taxon>
        <taxon>Pentapetalae</taxon>
        <taxon>rosids</taxon>
        <taxon>fabids</taxon>
        <taxon>Fabales</taxon>
        <taxon>Fabaceae</taxon>
        <taxon>Papilionoideae</taxon>
        <taxon>50 kb inversion clade</taxon>
        <taxon>NPAAA clade</taxon>
        <taxon>indigoferoid/millettioid clade</taxon>
        <taxon>Phaseoleae</taxon>
        <taxon>Glycine</taxon>
        <taxon>Glycine subgen. Soja</taxon>
    </lineage>
</organism>
<proteinExistence type="predicted"/>
<evidence type="ECO:0000313" key="1">
    <source>
        <dbReference type="EMBL" id="KRH37465.1"/>
    </source>
</evidence>
<reference evidence="1 2" key="1">
    <citation type="journal article" date="2010" name="Nature">
        <title>Genome sequence of the palaeopolyploid soybean.</title>
        <authorList>
            <person name="Schmutz J."/>
            <person name="Cannon S.B."/>
            <person name="Schlueter J."/>
            <person name="Ma J."/>
            <person name="Mitros T."/>
            <person name="Nelson W."/>
            <person name="Hyten D.L."/>
            <person name="Song Q."/>
            <person name="Thelen J.J."/>
            <person name="Cheng J."/>
            <person name="Xu D."/>
            <person name="Hellsten U."/>
            <person name="May G.D."/>
            <person name="Yu Y."/>
            <person name="Sakurai T."/>
            <person name="Umezawa T."/>
            <person name="Bhattacharyya M.K."/>
            <person name="Sandhu D."/>
            <person name="Valliyodan B."/>
            <person name="Lindquist E."/>
            <person name="Peto M."/>
            <person name="Grant D."/>
            <person name="Shu S."/>
            <person name="Goodstein D."/>
            <person name="Barry K."/>
            <person name="Futrell-Griggs M."/>
            <person name="Abernathy B."/>
            <person name="Du J."/>
            <person name="Tian Z."/>
            <person name="Zhu L."/>
            <person name="Gill N."/>
            <person name="Joshi T."/>
            <person name="Libault M."/>
            <person name="Sethuraman A."/>
            <person name="Zhang X.-C."/>
            <person name="Shinozaki K."/>
            <person name="Nguyen H.T."/>
            <person name="Wing R.A."/>
            <person name="Cregan P."/>
            <person name="Specht J."/>
            <person name="Grimwood J."/>
            <person name="Rokhsar D."/>
            <person name="Stacey G."/>
            <person name="Shoemaker R.C."/>
            <person name="Jackson S.A."/>
        </authorList>
    </citation>
    <scope>NUCLEOTIDE SEQUENCE</scope>
    <source>
        <strain evidence="2">cv. Williams 82</strain>
        <tissue evidence="1">Callus</tissue>
    </source>
</reference>
<dbReference type="InParanoid" id="A0A0R0IB24"/>
<keyword evidence="3" id="KW-1185">Reference proteome</keyword>
<evidence type="ECO:0000313" key="2">
    <source>
        <dbReference type="EnsemblPlants" id="KRH37465"/>
    </source>
</evidence>
<name>A0A0R0IB24_SOYBN</name>
<reference evidence="1" key="3">
    <citation type="submission" date="2018-07" db="EMBL/GenBank/DDBJ databases">
        <title>WGS assembly of Glycine max.</title>
        <authorList>
            <person name="Schmutz J."/>
            <person name="Cannon S."/>
            <person name="Schlueter J."/>
            <person name="Ma J."/>
            <person name="Mitros T."/>
            <person name="Nelson W."/>
            <person name="Hyten D."/>
            <person name="Song Q."/>
            <person name="Thelen J."/>
            <person name="Cheng J."/>
            <person name="Xu D."/>
            <person name="Hellsten U."/>
            <person name="May G."/>
            <person name="Yu Y."/>
            <person name="Sakurai T."/>
            <person name="Umezawa T."/>
            <person name="Bhattacharyya M."/>
            <person name="Sandhu D."/>
            <person name="Valliyodan B."/>
            <person name="Lindquist E."/>
            <person name="Peto M."/>
            <person name="Grant D."/>
            <person name="Shu S."/>
            <person name="Goodstein D."/>
            <person name="Barry K."/>
            <person name="Futrell-Griggs M."/>
            <person name="Abernathy B."/>
            <person name="Du J."/>
            <person name="Tian Z."/>
            <person name="Zhu L."/>
            <person name="Gill N."/>
            <person name="Joshi T."/>
            <person name="Libault M."/>
            <person name="Sethuraman A."/>
            <person name="Zhang X."/>
            <person name="Shinozaki K."/>
            <person name="Nguyen H."/>
            <person name="Wing R."/>
            <person name="Cregan P."/>
            <person name="Specht J."/>
            <person name="Grimwood J."/>
            <person name="Rokhsar D."/>
            <person name="Stacey G."/>
            <person name="Shoemaker R."/>
            <person name="Jackson S."/>
        </authorList>
    </citation>
    <scope>NUCLEOTIDE SEQUENCE</scope>
    <source>
        <tissue evidence="1">Callus</tissue>
    </source>
</reference>